<evidence type="ECO:0000313" key="8">
    <source>
        <dbReference type="Proteomes" id="UP000569329"/>
    </source>
</evidence>
<keyword evidence="2 5" id="KW-0812">Transmembrane</keyword>
<feature type="transmembrane region" description="Helical" evidence="5">
    <location>
        <begin position="221"/>
        <end position="242"/>
    </location>
</feature>
<keyword evidence="8" id="KW-1185">Reference proteome</keyword>
<dbReference type="InterPro" id="IPR051337">
    <property type="entry name" value="OPA_Antiporter"/>
</dbReference>
<dbReference type="AlphaFoldDB" id="A0A839DYX3"/>
<evidence type="ECO:0000256" key="1">
    <source>
        <dbReference type="ARBA" id="ARBA00004651"/>
    </source>
</evidence>
<gene>
    <name evidence="7" type="ORF">FHX42_002034</name>
</gene>
<dbReference type="RefSeq" id="WP_328796020.1">
    <property type="nucleotide sequence ID" value="NZ_JACGWZ010000002.1"/>
</dbReference>
<dbReference type="GO" id="GO:0061513">
    <property type="term" value="F:glucose 6-phosphate:phosphate antiporter activity"/>
    <property type="evidence" value="ECO:0007669"/>
    <property type="project" value="TreeGrafter"/>
</dbReference>
<comment type="subcellular location">
    <subcellularLocation>
        <location evidence="1">Cell membrane</location>
        <topology evidence="1">Multi-pass membrane protein</topology>
    </subcellularLocation>
</comment>
<name>A0A839DYX3_9PSEU</name>
<dbReference type="PANTHER" id="PTHR43826">
    <property type="entry name" value="GLUCOSE-6-PHOSPHATE EXCHANGER SLC37A4"/>
    <property type="match status" value="1"/>
</dbReference>
<evidence type="ECO:0000256" key="3">
    <source>
        <dbReference type="ARBA" id="ARBA00022989"/>
    </source>
</evidence>
<proteinExistence type="predicted"/>
<organism evidence="7 8">
    <name type="scientific">Halosaccharopolyspora lacisalsi</name>
    <dbReference type="NCBI Taxonomy" id="1000566"/>
    <lineage>
        <taxon>Bacteria</taxon>
        <taxon>Bacillati</taxon>
        <taxon>Actinomycetota</taxon>
        <taxon>Actinomycetes</taxon>
        <taxon>Pseudonocardiales</taxon>
        <taxon>Pseudonocardiaceae</taxon>
        <taxon>Halosaccharopolyspora</taxon>
    </lineage>
</organism>
<dbReference type="PROSITE" id="PS50850">
    <property type="entry name" value="MFS"/>
    <property type="match status" value="1"/>
</dbReference>
<dbReference type="Pfam" id="PF07690">
    <property type="entry name" value="MFS_1"/>
    <property type="match status" value="1"/>
</dbReference>
<keyword evidence="3 5" id="KW-1133">Transmembrane helix</keyword>
<dbReference type="InterPro" id="IPR020846">
    <property type="entry name" value="MFS_dom"/>
</dbReference>
<comment type="caution">
    <text evidence="7">The sequence shown here is derived from an EMBL/GenBank/DDBJ whole genome shotgun (WGS) entry which is preliminary data.</text>
</comment>
<dbReference type="CDD" id="cd06174">
    <property type="entry name" value="MFS"/>
    <property type="match status" value="1"/>
</dbReference>
<feature type="transmembrane region" description="Helical" evidence="5">
    <location>
        <begin position="168"/>
        <end position="187"/>
    </location>
</feature>
<evidence type="ECO:0000256" key="5">
    <source>
        <dbReference type="SAM" id="Phobius"/>
    </source>
</evidence>
<dbReference type="InterPro" id="IPR011701">
    <property type="entry name" value="MFS"/>
</dbReference>
<feature type="transmembrane region" description="Helical" evidence="5">
    <location>
        <begin position="313"/>
        <end position="337"/>
    </location>
</feature>
<accession>A0A839DYX3</accession>
<sequence length="441" mass="46768">MRLDNPTRRAWLIWGSAVVVYIAAVFHRGSLGVAGPQALDRFTVGPAALSTFTVLQVGLYATMQIPTGVLVDRFGPRRVLIGAATLLGAGQTLFALADTYALGLAARAVLGIGDAMTWVAVLRLVAVHFPARLYPLVATLSSALGALGGVAATFPLSLTLGQLGWTTTFLLAGITTLGFTASSALLVRDGPPPHHGEPRTEPSTALLHRLRTVWTVPGTRLAFWVHFSTMFVSNALSLLWGYPYLTDGLGIPASTASMVLSLLIIGQVLGGPVVGTVIGRRPAGRMPIVLTYLTVEAACLTTLMTWPDGHPPLPVVATAFFLFALGGPVSAIAFALARDYNPLHHVGTATGIANTAGHTATATAVLTMGLVLDLVPSTSTITGYRIAFLAPTAILLLGLLRTTTWWRRTRSTILAAQQRGEDVPVPIRPHKWDLDELRHHE</sequence>
<dbReference type="Gene3D" id="1.20.1250.20">
    <property type="entry name" value="MFS general substrate transporter like domains"/>
    <property type="match status" value="2"/>
</dbReference>
<evidence type="ECO:0000259" key="6">
    <source>
        <dbReference type="PROSITE" id="PS50850"/>
    </source>
</evidence>
<feature type="transmembrane region" description="Helical" evidence="5">
    <location>
        <begin position="75"/>
        <end position="94"/>
    </location>
</feature>
<feature type="transmembrane region" description="Helical" evidence="5">
    <location>
        <begin position="383"/>
        <end position="400"/>
    </location>
</feature>
<feature type="transmembrane region" description="Helical" evidence="5">
    <location>
        <begin position="12"/>
        <end position="30"/>
    </location>
</feature>
<feature type="transmembrane region" description="Helical" evidence="5">
    <location>
        <begin position="133"/>
        <end position="156"/>
    </location>
</feature>
<feature type="domain" description="Major facilitator superfamily (MFS) profile" evidence="6">
    <location>
        <begin position="13"/>
        <end position="410"/>
    </location>
</feature>
<dbReference type="SUPFAM" id="SSF103473">
    <property type="entry name" value="MFS general substrate transporter"/>
    <property type="match status" value="1"/>
</dbReference>
<evidence type="ECO:0000313" key="7">
    <source>
        <dbReference type="EMBL" id="MBA8824687.1"/>
    </source>
</evidence>
<feature type="transmembrane region" description="Helical" evidence="5">
    <location>
        <begin position="42"/>
        <end position="63"/>
    </location>
</feature>
<keyword evidence="4 5" id="KW-0472">Membrane</keyword>
<protein>
    <submittedName>
        <fullName evidence="7">Sugar phosphate permease</fullName>
    </submittedName>
</protein>
<feature type="transmembrane region" description="Helical" evidence="5">
    <location>
        <begin position="254"/>
        <end position="277"/>
    </location>
</feature>
<evidence type="ECO:0000256" key="2">
    <source>
        <dbReference type="ARBA" id="ARBA00022692"/>
    </source>
</evidence>
<dbReference type="Proteomes" id="UP000569329">
    <property type="component" value="Unassembled WGS sequence"/>
</dbReference>
<evidence type="ECO:0000256" key="4">
    <source>
        <dbReference type="ARBA" id="ARBA00023136"/>
    </source>
</evidence>
<dbReference type="InterPro" id="IPR036259">
    <property type="entry name" value="MFS_trans_sf"/>
</dbReference>
<dbReference type="GO" id="GO:0005886">
    <property type="term" value="C:plasma membrane"/>
    <property type="evidence" value="ECO:0007669"/>
    <property type="project" value="UniProtKB-SubCell"/>
</dbReference>
<dbReference type="GO" id="GO:0035435">
    <property type="term" value="P:phosphate ion transmembrane transport"/>
    <property type="evidence" value="ECO:0007669"/>
    <property type="project" value="TreeGrafter"/>
</dbReference>
<reference evidence="7 8" key="1">
    <citation type="submission" date="2020-07" db="EMBL/GenBank/DDBJ databases">
        <title>Sequencing the genomes of 1000 actinobacteria strains.</title>
        <authorList>
            <person name="Klenk H.-P."/>
        </authorList>
    </citation>
    <scope>NUCLEOTIDE SEQUENCE [LARGE SCALE GENOMIC DNA]</scope>
    <source>
        <strain evidence="7 8">DSM 45975</strain>
    </source>
</reference>
<feature type="transmembrane region" description="Helical" evidence="5">
    <location>
        <begin position="349"/>
        <end position="371"/>
    </location>
</feature>
<dbReference type="PANTHER" id="PTHR43826:SF3">
    <property type="entry name" value="GLUCOSE-6-PHOSPHATE EXCHANGER SLC37A4"/>
    <property type="match status" value="1"/>
</dbReference>
<feature type="transmembrane region" description="Helical" evidence="5">
    <location>
        <begin position="289"/>
        <end position="307"/>
    </location>
</feature>
<dbReference type="EMBL" id="JACGWZ010000002">
    <property type="protein sequence ID" value="MBA8824687.1"/>
    <property type="molecule type" value="Genomic_DNA"/>
</dbReference>
<feature type="transmembrane region" description="Helical" evidence="5">
    <location>
        <begin position="100"/>
        <end position="121"/>
    </location>
</feature>